<protein>
    <recommendedName>
        <fullName evidence="2">Translin-associated factor X-interacting protein 1 N-terminal domain-containing protein</fullName>
    </recommendedName>
</protein>
<reference evidence="3 4" key="1">
    <citation type="submission" date="2016-08" db="EMBL/GenBank/DDBJ databases">
        <title>A Parts List for Fungal Cellulosomes Revealed by Comparative Genomics.</title>
        <authorList>
            <consortium name="DOE Joint Genome Institute"/>
            <person name="Haitjema C.H."/>
            <person name="Gilmore S.P."/>
            <person name="Henske J.K."/>
            <person name="Solomon K.V."/>
            <person name="De Groot R."/>
            <person name="Kuo A."/>
            <person name="Mondo S.J."/>
            <person name="Salamov A.A."/>
            <person name="Labutti K."/>
            <person name="Zhao Z."/>
            <person name="Chiniquy J."/>
            <person name="Barry K."/>
            <person name="Brewer H.M."/>
            <person name="Purvine S.O."/>
            <person name="Wright A.T."/>
            <person name="Boxma B."/>
            <person name="Van Alen T."/>
            <person name="Hackstein J.H."/>
            <person name="Baker S.E."/>
            <person name="Grigoriev I.V."/>
            <person name="O'Malley M.A."/>
        </authorList>
    </citation>
    <scope>NUCLEOTIDE SEQUENCE [LARGE SCALE GENOMIC DNA]</scope>
    <source>
        <strain evidence="3 4">G1</strain>
    </source>
</reference>
<evidence type="ECO:0000313" key="4">
    <source>
        <dbReference type="Proteomes" id="UP000193920"/>
    </source>
</evidence>
<accession>A0A1Y2AXT3</accession>
<dbReference type="STRING" id="1754190.A0A1Y2AXT3"/>
<evidence type="ECO:0000313" key="3">
    <source>
        <dbReference type="EMBL" id="ORY27027.1"/>
    </source>
</evidence>
<comment type="caution">
    <text evidence="3">The sequence shown here is derived from an EMBL/GenBank/DDBJ whole genome shotgun (WGS) entry which is preliminary data.</text>
</comment>
<keyword evidence="1" id="KW-0175">Coiled coil</keyword>
<name>A0A1Y2AXT3_9FUNG</name>
<dbReference type="Pfam" id="PF15739">
    <property type="entry name" value="TSNAXIP1_N"/>
    <property type="match status" value="1"/>
</dbReference>
<dbReference type="OrthoDB" id="261426at2759"/>
<dbReference type="EMBL" id="MCOG01000196">
    <property type="protein sequence ID" value="ORY27027.1"/>
    <property type="molecule type" value="Genomic_DNA"/>
</dbReference>
<evidence type="ECO:0000256" key="1">
    <source>
        <dbReference type="ARBA" id="ARBA00023054"/>
    </source>
</evidence>
<keyword evidence="4" id="KW-1185">Reference proteome</keyword>
<dbReference type="Proteomes" id="UP000193920">
    <property type="component" value="Unassembled WGS sequence"/>
</dbReference>
<gene>
    <name evidence="3" type="ORF">LY90DRAFT_513564</name>
</gene>
<proteinExistence type="predicted"/>
<dbReference type="AlphaFoldDB" id="A0A1Y2AXT3"/>
<feature type="domain" description="Translin-associated factor X-interacting protein 1 N-terminal" evidence="2">
    <location>
        <begin position="84"/>
        <end position="139"/>
    </location>
</feature>
<sequence length="147" mass="17423">MIAAKKAKIILNNTNKKQNKNAPFKTLLYDRDLFSPDKTSIPMANYSKLDIKDEPKLESIHSYRNSIYHHRDSTKPKFLNQMTAYIKREFEELGIENTTPGCLERLQVYKTVFDFFMDEFKTYRPILSEIKNEYELNLQNAMKVEDE</sequence>
<organism evidence="3 4">
    <name type="scientific">Neocallimastix californiae</name>
    <dbReference type="NCBI Taxonomy" id="1754190"/>
    <lineage>
        <taxon>Eukaryota</taxon>
        <taxon>Fungi</taxon>
        <taxon>Fungi incertae sedis</taxon>
        <taxon>Chytridiomycota</taxon>
        <taxon>Chytridiomycota incertae sedis</taxon>
        <taxon>Neocallimastigomycetes</taxon>
        <taxon>Neocallimastigales</taxon>
        <taxon>Neocallimastigaceae</taxon>
        <taxon>Neocallimastix</taxon>
    </lineage>
</organism>
<dbReference type="InterPro" id="IPR032755">
    <property type="entry name" value="TSNAXIP1_N"/>
</dbReference>
<evidence type="ECO:0000259" key="2">
    <source>
        <dbReference type="Pfam" id="PF15739"/>
    </source>
</evidence>